<dbReference type="WBParaSite" id="HPLM_0000195001-mRNA-1">
    <property type="protein sequence ID" value="HPLM_0000195001-mRNA-1"/>
    <property type="gene ID" value="HPLM_0000195001"/>
</dbReference>
<protein>
    <submittedName>
        <fullName evidence="2 4">Uncharacterized protein</fullName>
    </submittedName>
</protein>
<organism evidence="4">
    <name type="scientific">Haemonchus placei</name>
    <name type="common">Barber's pole worm</name>
    <dbReference type="NCBI Taxonomy" id="6290"/>
    <lineage>
        <taxon>Eukaryota</taxon>
        <taxon>Metazoa</taxon>
        <taxon>Ecdysozoa</taxon>
        <taxon>Nematoda</taxon>
        <taxon>Chromadorea</taxon>
        <taxon>Rhabditida</taxon>
        <taxon>Rhabditina</taxon>
        <taxon>Rhabditomorpha</taxon>
        <taxon>Strongyloidea</taxon>
        <taxon>Trichostrongylidae</taxon>
        <taxon>Haemonchus</taxon>
    </lineage>
</organism>
<keyword evidence="1" id="KW-0732">Signal</keyword>
<evidence type="ECO:0000313" key="4">
    <source>
        <dbReference type="WBParaSite" id="HPLM_0000195001-mRNA-1"/>
    </source>
</evidence>
<evidence type="ECO:0000313" key="2">
    <source>
        <dbReference type="EMBL" id="VDO12162.1"/>
    </source>
</evidence>
<proteinExistence type="predicted"/>
<gene>
    <name evidence="2" type="ORF">HPLM_LOCUS1948</name>
</gene>
<dbReference type="EMBL" id="UZAF01003162">
    <property type="protein sequence ID" value="VDO12162.1"/>
    <property type="molecule type" value="Genomic_DNA"/>
</dbReference>
<feature type="chain" id="PRO_5043123270" evidence="1">
    <location>
        <begin position="19"/>
        <end position="81"/>
    </location>
</feature>
<reference evidence="2 3" key="2">
    <citation type="submission" date="2018-11" db="EMBL/GenBank/DDBJ databases">
        <authorList>
            <consortium name="Pathogen Informatics"/>
        </authorList>
    </citation>
    <scope>NUCLEOTIDE SEQUENCE [LARGE SCALE GENOMIC DNA]</scope>
    <source>
        <strain evidence="2 3">MHpl1</strain>
    </source>
</reference>
<keyword evidence="3" id="KW-1185">Reference proteome</keyword>
<accession>A0A0N4VXD0</accession>
<dbReference type="Proteomes" id="UP000268014">
    <property type="component" value="Unassembled WGS sequence"/>
</dbReference>
<evidence type="ECO:0000256" key="1">
    <source>
        <dbReference type="SAM" id="SignalP"/>
    </source>
</evidence>
<dbReference type="OrthoDB" id="5894114at2759"/>
<feature type="signal peptide" evidence="1">
    <location>
        <begin position="1"/>
        <end position="18"/>
    </location>
</feature>
<name>A0A0N4VXD0_HAEPC</name>
<evidence type="ECO:0000313" key="3">
    <source>
        <dbReference type="Proteomes" id="UP000268014"/>
    </source>
</evidence>
<dbReference type="AlphaFoldDB" id="A0A0N4VXD0"/>
<reference evidence="4" key="1">
    <citation type="submission" date="2017-02" db="UniProtKB">
        <authorList>
            <consortium name="WormBaseParasite"/>
        </authorList>
    </citation>
    <scope>IDENTIFICATION</scope>
</reference>
<sequence>MQPFYVLFVLILSVAALTDEEKASSESVGLVKPEDVLNSFEKTLPKESEPKKLRFYPFFNPFGYGGYLPYFGYGYGGYGYC</sequence>